<dbReference type="Gene3D" id="2.60.40.1120">
    <property type="entry name" value="Carboxypeptidase-like, regulatory domain"/>
    <property type="match status" value="1"/>
</dbReference>
<evidence type="ECO:0000259" key="1">
    <source>
        <dbReference type="Pfam" id="PF01471"/>
    </source>
</evidence>
<dbReference type="Gene3D" id="1.10.101.10">
    <property type="entry name" value="PGBD-like superfamily/PGBD"/>
    <property type="match status" value="1"/>
</dbReference>
<dbReference type="Proteomes" id="UP001652431">
    <property type="component" value="Unassembled WGS sequence"/>
</dbReference>
<dbReference type="SUPFAM" id="SSF47090">
    <property type="entry name" value="PGBD-like"/>
    <property type="match status" value="1"/>
</dbReference>
<evidence type="ECO:0000313" key="2">
    <source>
        <dbReference type="EMBL" id="MCU6687459.1"/>
    </source>
</evidence>
<gene>
    <name evidence="2" type="ORF">OCV99_13115</name>
</gene>
<dbReference type="InterPro" id="IPR036366">
    <property type="entry name" value="PGBDSf"/>
</dbReference>
<sequence length="421" mass="47327">MNATNPSLRDTPDKGRLQINIVSEITAFPVADATINISYTGVPESQLEQLTTDSSGQTETIELDAPPLEYSLNPENEIQPYAEYTLQISAPGFEPVTIAGTEILSDVTALQNVQLRPSDETGMDEETFVIPAHTLYGNYPEKIPEDEIKPTRETGEIVLSRVVVPEYIVVHDGSPRDSTAQNYYVKYKDYIKNVASSEIYATWPADTIRANVLAIMSFTLNRVYTEWYRNQGYDFTITSSTAFDHKWIPERNFYDTISVIVDELFASYLSRPNVRQPILTQYCDGRRVQCPNWMTQWGSMSLGEQGYTPIEILRYYYGDDMYINTAEAISGIPSSWPGYNLERGSTGQKVLQMQEQLNVIAGAYPAIPKITADGIYGPATEASVRKFQSVFGLPQTGITDYKTWYKISEIYVGVSRIAELV</sequence>
<feature type="domain" description="Peptidoglycan binding-like" evidence="1">
    <location>
        <begin position="346"/>
        <end position="406"/>
    </location>
</feature>
<name>A0ABT2RPW5_9FIRM</name>
<dbReference type="InterPro" id="IPR002477">
    <property type="entry name" value="Peptidoglycan-bd-like"/>
</dbReference>
<reference evidence="2 3" key="1">
    <citation type="journal article" date="2021" name="ISME Commun">
        <title>Automated analysis of genomic sequences facilitates high-throughput and comprehensive description of bacteria.</title>
        <authorList>
            <person name="Hitch T.C.A."/>
        </authorList>
    </citation>
    <scope>NUCLEOTIDE SEQUENCE [LARGE SCALE GENOMIC DNA]</scope>
    <source>
        <strain evidence="2 3">Sanger_03</strain>
    </source>
</reference>
<organism evidence="2 3">
    <name type="scientific">Dorea acetigenes</name>
    <dbReference type="NCBI Taxonomy" id="2981787"/>
    <lineage>
        <taxon>Bacteria</taxon>
        <taxon>Bacillati</taxon>
        <taxon>Bacillota</taxon>
        <taxon>Clostridia</taxon>
        <taxon>Lachnospirales</taxon>
        <taxon>Lachnospiraceae</taxon>
        <taxon>Dorea</taxon>
    </lineage>
</organism>
<evidence type="ECO:0000313" key="3">
    <source>
        <dbReference type="Proteomes" id="UP001652431"/>
    </source>
</evidence>
<dbReference type="RefSeq" id="WP_158371155.1">
    <property type="nucleotide sequence ID" value="NZ_JAOQJU010000020.1"/>
</dbReference>
<accession>A0ABT2RPW5</accession>
<dbReference type="EMBL" id="JAOQJU010000020">
    <property type="protein sequence ID" value="MCU6687459.1"/>
    <property type="molecule type" value="Genomic_DNA"/>
</dbReference>
<proteinExistence type="predicted"/>
<dbReference type="InterPro" id="IPR036365">
    <property type="entry name" value="PGBD-like_sf"/>
</dbReference>
<protein>
    <submittedName>
        <fullName evidence="2">Peptidoglycan-binding protein</fullName>
    </submittedName>
</protein>
<dbReference type="Pfam" id="PF01471">
    <property type="entry name" value="PG_binding_1"/>
    <property type="match status" value="1"/>
</dbReference>
<comment type="caution">
    <text evidence="2">The sequence shown here is derived from an EMBL/GenBank/DDBJ whole genome shotgun (WGS) entry which is preliminary data.</text>
</comment>
<keyword evidence="3" id="KW-1185">Reference proteome</keyword>